<dbReference type="EMBL" id="FOKA01000002">
    <property type="protein sequence ID" value="SFA81636.1"/>
    <property type="molecule type" value="Genomic_DNA"/>
</dbReference>
<keyword evidence="7" id="KW-1185">Reference proteome</keyword>
<dbReference type="GO" id="GO:0046306">
    <property type="term" value="P:alkanesulfonate catabolic process"/>
    <property type="evidence" value="ECO:0007669"/>
    <property type="project" value="TreeGrafter"/>
</dbReference>
<evidence type="ECO:0000313" key="6">
    <source>
        <dbReference type="EMBL" id="SFA81636.1"/>
    </source>
</evidence>
<evidence type="ECO:0000256" key="4">
    <source>
        <dbReference type="ARBA" id="ARBA00023033"/>
    </source>
</evidence>
<dbReference type="Pfam" id="PF00296">
    <property type="entry name" value="Bac_luciferase"/>
    <property type="match status" value="1"/>
</dbReference>
<dbReference type="InterPro" id="IPR011251">
    <property type="entry name" value="Luciferase-like_dom"/>
</dbReference>
<dbReference type="Proteomes" id="UP000199012">
    <property type="component" value="Unassembled WGS sequence"/>
</dbReference>
<proteinExistence type="predicted"/>
<dbReference type="Gene3D" id="3.20.20.30">
    <property type="entry name" value="Luciferase-like domain"/>
    <property type="match status" value="1"/>
</dbReference>
<evidence type="ECO:0000259" key="5">
    <source>
        <dbReference type="Pfam" id="PF00296"/>
    </source>
</evidence>
<sequence>MRIGIVASGGGARDVVDLAVAAEEHGWDGFFGWDGVDIGPRDTFDPWGLLSAAAVRTERVVLGAMVFVPARRRPWVLARQALTVDHLSQGRLVLPVGLGVGDDRGFAAVRGEAGTPRERAELLDEALAVLDLAFGGDRFEHHGTHHDVDGMQLRPLPVQRPRPPVWVVGAWPSRRSLARAARWDGVVTQGLRTEDELDVGALTELVATVRALRAEAGLPLDGYEVVLQGVLPADPAAAAHHLAALADAGATWWVESAWDEERSTVDALRARIRRGPAHAG</sequence>
<evidence type="ECO:0000313" key="7">
    <source>
        <dbReference type="Proteomes" id="UP000199012"/>
    </source>
</evidence>
<reference evidence="6 7" key="1">
    <citation type="submission" date="2016-10" db="EMBL/GenBank/DDBJ databases">
        <authorList>
            <person name="de Groot N.N."/>
        </authorList>
    </citation>
    <scope>NUCLEOTIDE SEQUENCE [LARGE SCALE GENOMIC DNA]</scope>
    <source>
        <strain evidence="6 7">CGMCC 4.6945</strain>
    </source>
</reference>
<dbReference type="OrthoDB" id="5175259at2"/>
<evidence type="ECO:0000256" key="3">
    <source>
        <dbReference type="ARBA" id="ARBA00023002"/>
    </source>
</evidence>
<name>A0A1I0W112_9CELL</name>
<dbReference type="InterPro" id="IPR036661">
    <property type="entry name" value="Luciferase-like_sf"/>
</dbReference>
<gene>
    <name evidence="6" type="ORF">SAMN05421867_10262</name>
</gene>
<dbReference type="AlphaFoldDB" id="A0A1I0W112"/>
<dbReference type="InterPro" id="IPR050172">
    <property type="entry name" value="SsuD_RutA_monooxygenase"/>
</dbReference>
<dbReference type="PANTHER" id="PTHR42847:SF4">
    <property type="entry name" value="ALKANESULFONATE MONOOXYGENASE-RELATED"/>
    <property type="match status" value="1"/>
</dbReference>
<accession>A0A1I0W112</accession>
<organism evidence="6 7">
    <name type="scientific">Cellulomonas marina</name>
    <dbReference type="NCBI Taxonomy" id="988821"/>
    <lineage>
        <taxon>Bacteria</taxon>
        <taxon>Bacillati</taxon>
        <taxon>Actinomycetota</taxon>
        <taxon>Actinomycetes</taxon>
        <taxon>Micrococcales</taxon>
        <taxon>Cellulomonadaceae</taxon>
        <taxon>Cellulomonas</taxon>
    </lineage>
</organism>
<keyword evidence="1" id="KW-0285">Flavoprotein</keyword>
<dbReference type="SUPFAM" id="SSF51679">
    <property type="entry name" value="Bacterial luciferase-like"/>
    <property type="match status" value="1"/>
</dbReference>
<keyword evidence="3" id="KW-0560">Oxidoreductase</keyword>
<protein>
    <submittedName>
        <fullName evidence="6">Flavin-dependent oxidoreductase, luciferase family (Includes alkanesulfonate monooxygenase SsuD and methylene tetrahydromethanopterin reductase)</fullName>
    </submittedName>
</protein>
<keyword evidence="2" id="KW-0288">FMN</keyword>
<dbReference type="GO" id="GO:0008726">
    <property type="term" value="F:alkanesulfonate monooxygenase activity"/>
    <property type="evidence" value="ECO:0007669"/>
    <property type="project" value="TreeGrafter"/>
</dbReference>
<evidence type="ECO:0000256" key="1">
    <source>
        <dbReference type="ARBA" id="ARBA00022630"/>
    </source>
</evidence>
<dbReference type="PANTHER" id="PTHR42847">
    <property type="entry name" value="ALKANESULFONATE MONOOXYGENASE"/>
    <property type="match status" value="1"/>
</dbReference>
<keyword evidence="4 6" id="KW-0503">Monooxygenase</keyword>
<evidence type="ECO:0000256" key="2">
    <source>
        <dbReference type="ARBA" id="ARBA00022643"/>
    </source>
</evidence>
<dbReference type="STRING" id="988821.SAMN05421867_10262"/>
<feature type="domain" description="Luciferase-like" evidence="5">
    <location>
        <begin position="10"/>
        <end position="246"/>
    </location>
</feature>